<evidence type="ECO:0008006" key="3">
    <source>
        <dbReference type="Google" id="ProtNLM"/>
    </source>
</evidence>
<dbReference type="AlphaFoldDB" id="A0A2M9A4Z2"/>
<gene>
    <name evidence="1" type="ORF">BGX16_0740</name>
</gene>
<reference evidence="1 2" key="1">
    <citation type="submission" date="2017-11" db="EMBL/GenBank/DDBJ databases">
        <title>Animal gut microbial communities from fecal samples from Wisconsin, USA.</title>
        <authorList>
            <person name="Neumann A."/>
        </authorList>
    </citation>
    <scope>NUCLEOTIDE SEQUENCE [LARGE SCALE GENOMIC DNA]</scope>
    <source>
        <strain evidence="1 2">UWS3</strain>
    </source>
</reference>
<dbReference type="OrthoDB" id="9800543at2"/>
<name>A0A2M9A4Z2_9BACT</name>
<accession>A0A2M9A4Z2</accession>
<sequence length="185" mass="20923">MKNGVIAGGVGIWLDEIVPCLKDTETGEIKETVVFRIESRSFLEKFNEKNGWEINWIKIPKEVEVFALALKENNEIQGLVGVRNDVDVKAAYLHWACTAPQNNKHAFGKQKYIGVGGHLFAIAADRSLAWGYDGFIHGFALNKELLNHYLDVLGATYLGALHPYQFAFSRMASQKLLEVYTYEWN</sequence>
<protein>
    <recommendedName>
        <fullName evidence="3">N-acetyltransferase domain-containing protein</fullName>
    </recommendedName>
</protein>
<organism evidence="1 2">
    <name type="scientific">Hallerella succinigenes</name>
    <dbReference type="NCBI Taxonomy" id="1896222"/>
    <lineage>
        <taxon>Bacteria</taxon>
        <taxon>Pseudomonadati</taxon>
        <taxon>Fibrobacterota</taxon>
        <taxon>Fibrobacteria</taxon>
        <taxon>Fibrobacterales</taxon>
        <taxon>Fibrobacteraceae</taxon>
        <taxon>Hallerella</taxon>
    </lineage>
</organism>
<keyword evidence="2" id="KW-1185">Reference proteome</keyword>
<comment type="caution">
    <text evidence="1">The sequence shown here is derived from an EMBL/GenBank/DDBJ whole genome shotgun (WGS) entry which is preliminary data.</text>
</comment>
<dbReference type="Proteomes" id="UP000231134">
    <property type="component" value="Unassembled WGS sequence"/>
</dbReference>
<evidence type="ECO:0000313" key="2">
    <source>
        <dbReference type="Proteomes" id="UP000231134"/>
    </source>
</evidence>
<proteinExistence type="predicted"/>
<dbReference type="EMBL" id="PGEX01000001">
    <property type="protein sequence ID" value="PJJ40795.1"/>
    <property type="molecule type" value="Genomic_DNA"/>
</dbReference>
<dbReference type="RefSeq" id="WP_100424843.1">
    <property type="nucleotide sequence ID" value="NZ_PGEX01000001.1"/>
</dbReference>
<evidence type="ECO:0000313" key="1">
    <source>
        <dbReference type="EMBL" id="PJJ40795.1"/>
    </source>
</evidence>